<feature type="transmembrane region" description="Helical" evidence="6">
    <location>
        <begin position="440"/>
        <end position="457"/>
    </location>
</feature>
<dbReference type="CDD" id="cd07731">
    <property type="entry name" value="ComA-like_MBL-fold"/>
    <property type="match status" value="1"/>
</dbReference>
<reference evidence="8 9" key="1">
    <citation type="journal article" date="2015" name="Genome Announc.">
        <title>Expanding the biotechnology potential of lactobacilli through comparative genomics of 213 strains and associated genera.</title>
        <authorList>
            <person name="Sun Z."/>
            <person name="Harris H.M."/>
            <person name="McCann A."/>
            <person name="Guo C."/>
            <person name="Argimon S."/>
            <person name="Zhang W."/>
            <person name="Yang X."/>
            <person name="Jeffery I.B."/>
            <person name="Cooney J.C."/>
            <person name="Kagawa T.F."/>
            <person name="Liu W."/>
            <person name="Song Y."/>
            <person name="Salvetti E."/>
            <person name="Wrobel A."/>
            <person name="Rasinkangas P."/>
            <person name="Parkhill J."/>
            <person name="Rea M.C."/>
            <person name="O'Sullivan O."/>
            <person name="Ritari J."/>
            <person name="Douillard F.P."/>
            <person name="Paul Ross R."/>
            <person name="Yang R."/>
            <person name="Briner A.E."/>
            <person name="Felis G.E."/>
            <person name="de Vos W.M."/>
            <person name="Barrangou R."/>
            <person name="Klaenhammer T.R."/>
            <person name="Caufield P.W."/>
            <person name="Cui Y."/>
            <person name="Zhang H."/>
            <person name="O'Toole P.W."/>
        </authorList>
    </citation>
    <scope>NUCLEOTIDE SEQUENCE [LARGE SCALE GENOMIC DNA]</scope>
    <source>
        <strain evidence="8 9">DSM 20014</strain>
    </source>
</reference>
<dbReference type="EMBL" id="JQCD01000005">
    <property type="protein sequence ID" value="KRN77918.1"/>
    <property type="molecule type" value="Genomic_DNA"/>
</dbReference>
<dbReference type="SMART" id="SM00849">
    <property type="entry name" value="Lactamase_B"/>
    <property type="match status" value="1"/>
</dbReference>
<dbReference type="InterPro" id="IPR052159">
    <property type="entry name" value="Competence_DNA_uptake"/>
</dbReference>
<dbReference type="GO" id="GO:0030420">
    <property type="term" value="P:establishment of competence for transformation"/>
    <property type="evidence" value="ECO:0007669"/>
    <property type="project" value="InterPro"/>
</dbReference>
<dbReference type="GO" id="GO:0005886">
    <property type="term" value="C:plasma membrane"/>
    <property type="evidence" value="ECO:0007669"/>
    <property type="project" value="UniProtKB-SubCell"/>
</dbReference>
<keyword evidence="3 6" id="KW-0812">Transmembrane</keyword>
<dbReference type="AlphaFoldDB" id="A0A0R2JKY8"/>
<proteinExistence type="predicted"/>
<feature type="transmembrane region" description="Helical" evidence="6">
    <location>
        <begin position="462"/>
        <end position="479"/>
    </location>
</feature>
<keyword evidence="5 6" id="KW-0472">Membrane</keyword>
<dbReference type="InterPro" id="IPR035681">
    <property type="entry name" value="ComA-like_MBL"/>
</dbReference>
<dbReference type="NCBIfam" id="TIGR00361">
    <property type="entry name" value="ComEC_Rec2"/>
    <property type="match status" value="1"/>
</dbReference>
<evidence type="ECO:0000313" key="9">
    <source>
        <dbReference type="Proteomes" id="UP000051673"/>
    </source>
</evidence>
<dbReference type="Pfam" id="PF03772">
    <property type="entry name" value="Competence"/>
    <property type="match status" value="1"/>
</dbReference>
<evidence type="ECO:0000256" key="6">
    <source>
        <dbReference type="SAM" id="Phobius"/>
    </source>
</evidence>
<keyword evidence="9" id="KW-1185">Reference proteome</keyword>
<dbReference type="PANTHER" id="PTHR30619">
    <property type="entry name" value="DNA INTERNALIZATION/COMPETENCE PROTEIN COMEC/REC2"/>
    <property type="match status" value="1"/>
</dbReference>
<dbReference type="InterPro" id="IPR004477">
    <property type="entry name" value="ComEC_N"/>
</dbReference>
<feature type="domain" description="Metallo-beta-lactamase" evidence="7">
    <location>
        <begin position="492"/>
        <end position="692"/>
    </location>
</feature>
<evidence type="ECO:0000256" key="5">
    <source>
        <dbReference type="ARBA" id="ARBA00023136"/>
    </source>
</evidence>
<dbReference type="STRING" id="1620.IV67_GL000736"/>
<dbReference type="Gene3D" id="3.60.15.10">
    <property type="entry name" value="Ribonuclease Z/Hydroxyacylglutathione hydrolase-like"/>
    <property type="match status" value="1"/>
</dbReference>
<evidence type="ECO:0000313" key="8">
    <source>
        <dbReference type="EMBL" id="KRN77918.1"/>
    </source>
</evidence>
<feature type="transmembrane region" description="Helical" evidence="6">
    <location>
        <begin position="408"/>
        <end position="428"/>
    </location>
</feature>
<keyword evidence="4 6" id="KW-1133">Transmembrane helix</keyword>
<feature type="transmembrane region" description="Helical" evidence="6">
    <location>
        <begin position="43"/>
        <end position="62"/>
    </location>
</feature>
<comment type="caution">
    <text evidence="8">The sequence shown here is derived from an EMBL/GenBank/DDBJ whole genome shotgun (WGS) entry which is preliminary data.</text>
</comment>
<sequence>MKIGLLFYVGLLSISMNLAIYEGQNWAWCVTIYFLVLLVKFYRQYLTVIVIMSVSLFGYWMIYQHCIRAPLDQGVSVQHKLNVHLDACNLSGKTLNGVGRTESGNYKVQFFVEQLNEEQRKLIETHDSLIEMKGSFKKKLFEAPSNRYDLNFKDAMYAKGIVCSYQASAVTSIIRVRHDFLDIGNLIRTAHLKCVRWFEKLPAGLRDYGESLLLGYIRPNFYEDNMGLQEIGLIHLFSISGFQVQLLCRITTVISRPLHLLKETRLLVLQGILVLFWAFASEARSLIRSILTPVCQNSLILSGYTLNRYDLWGVTTVLCLVCDPGLLGQLGGQLTFALSFALLWMMSFKWWQISIGLNFTILPFLLWYGYTWHPISLLANLLILPIFSYMVVPIVILGIMAKIINISVIYIFSNVLIEALQNFLAWLGQLPGNVTFGQPPALGLAFLMLLTMGVLLFQTKKLLTLLITTYACNFLWIQLNQCSQIVFFDVGQGDATYVKLPNGQDMVIDVGGKLAFDKTVAQREQIARKSIRPVVRYLQATGVRKIDYLVLTHKDIDHIGNLEAFLAQYAVKKIIVPNGMEKIPRLKKLSAVNQINTVQANQKLTTGAQILAPDHDGEGTNADSVALYLQLRQLSVVATGDLDQAGEARIIKQFHLNPVSILKLGHHGSKTSSSATFLKVLRPKESIASAGRDNRFGHPHLEVVERINKVGSELHQTAEQGMIRYRIINGRTIRDFGRN</sequence>
<evidence type="ECO:0000256" key="4">
    <source>
        <dbReference type="ARBA" id="ARBA00022989"/>
    </source>
</evidence>
<dbReference type="InterPro" id="IPR001279">
    <property type="entry name" value="Metallo-B-lactamas"/>
</dbReference>
<dbReference type="PATRIC" id="fig|1620.3.peg.746"/>
<keyword evidence="2" id="KW-1003">Cell membrane</keyword>
<evidence type="ECO:0000256" key="3">
    <source>
        <dbReference type="ARBA" id="ARBA00022692"/>
    </source>
</evidence>
<name>A0A0R2JKY8_9LACO</name>
<comment type="subcellular location">
    <subcellularLocation>
        <location evidence="1">Cell membrane</location>
        <topology evidence="1">Multi-pass membrane protein</topology>
    </subcellularLocation>
</comment>
<protein>
    <submittedName>
        <fullName evidence="8">Competence protein ec</fullName>
    </submittedName>
</protein>
<dbReference type="Pfam" id="PF00753">
    <property type="entry name" value="Lactamase_B"/>
    <property type="match status" value="1"/>
</dbReference>
<evidence type="ECO:0000259" key="7">
    <source>
        <dbReference type="SMART" id="SM00849"/>
    </source>
</evidence>
<dbReference type="InterPro" id="IPR036866">
    <property type="entry name" value="RibonucZ/Hydroxyglut_hydro"/>
</dbReference>
<organism evidence="8 9">
    <name type="scientific">Weissella minor</name>
    <dbReference type="NCBI Taxonomy" id="1620"/>
    <lineage>
        <taxon>Bacteria</taxon>
        <taxon>Bacillati</taxon>
        <taxon>Bacillota</taxon>
        <taxon>Bacilli</taxon>
        <taxon>Lactobacillales</taxon>
        <taxon>Lactobacillaceae</taxon>
        <taxon>Weissella</taxon>
    </lineage>
</organism>
<dbReference type="NCBIfam" id="TIGR00360">
    <property type="entry name" value="ComEC_N-term"/>
    <property type="match status" value="1"/>
</dbReference>
<dbReference type="InterPro" id="IPR004797">
    <property type="entry name" value="Competence_ComEC/Rec2"/>
</dbReference>
<dbReference type="RefSeq" id="WP_057786028.1">
    <property type="nucleotide sequence ID" value="NZ_JQCD01000005.1"/>
</dbReference>
<feature type="transmembrane region" description="Helical" evidence="6">
    <location>
        <begin position="350"/>
        <end position="370"/>
    </location>
</feature>
<accession>A0A0R2JKY8</accession>
<gene>
    <name evidence="8" type="ORF">IV67_GL000736</name>
</gene>
<dbReference type="PANTHER" id="PTHR30619:SF7">
    <property type="entry name" value="BETA-LACTAMASE DOMAIN PROTEIN"/>
    <property type="match status" value="1"/>
</dbReference>
<dbReference type="SUPFAM" id="SSF56281">
    <property type="entry name" value="Metallo-hydrolase/oxidoreductase"/>
    <property type="match status" value="1"/>
</dbReference>
<dbReference type="OrthoDB" id="9761531at2"/>
<evidence type="ECO:0000256" key="2">
    <source>
        <dbReference type="ARBA" id="ARBA00022475"/>
    </source>
</evidence>
<feature type="transmembrane region" description="Helical" evidence="6">
    <location>
        <begin position="382"/>
        <end position="401"/>
    </location>
</feature>
<dbReference type="Proteomes" id="UP000051673">
    <property type="component" value="Unassembled WGS sequence"/>
</dbReference>
<evidence type="ECO:0000256" key="1">
    <source>
        <dbReference type="ARBA" id="ARBA00004651"/>
    </source>
</evidence>